<keyword evidence="4 9" id="KW-0547">Nucleotide-binding</keyword>
<dbReference type="InterPro" id="IPR051334">
    <property type="entry name" value="SRPK"/>
</dbReference>
<dbReference type="AlphaFoldDB" id="A0A8S0W5U7"/>
<dbReference type="OrthoDB" id="5979581at2759"/>
<keyword evidence="5" id="KW-0418">Kinase</keyword>
<reference evidence="11 12" key="1">
    <citation type="submission" date="2020-01" db="EMBL/GenBank/DDBJ databases">
        <authorList>
            <person name="Gupta K D."/>
        </authorList>
    </citation>
    <scope>NUCLEOTIDE SEQUENCE [LARGE SCALE GENOMIC DNA]</scope>
</reference>
<evidence type="ECO:0000256" key="8">
    <source>
        <dbReference type="ARBA" id="ARBA00048679"/>
    </source>
</evidence>
<proteinExistence type="predicted"/>
<dbReference type="InterPro" id="IPR000719">
    <property type="entry name" value="Prot_kinase_dom"/>
</dbReference>
<evidence type="ECO:0000256" key="2">
    <source>
        <dbReference type="ARBA" id="ARBA00022527"/>
    </source>
</evidence>
<comment type="catalytic activity">
    <reaction evidence="8">
        <text>L-seryl-[protein] + ATP = O-phospho-L-seryl-[protein] + ADP + H(+)</text>
        <dbReference type="Rhea" id="RHEA:17989"/>
        <dbReference type="Rhea" id="RHEA-COMP:9863"/>
        <dbReference type="Rhea" id="RHEA-COMP:11604"/>
        <dbReference type="ChEBI" id="CHEBI:15378"/>
        <dbReference type="ChEBI" id="CHEBI:29999"/>
        <dbReference type="ChEBI" id="CHEBI:30616"/>
        <dbReference type="ChEBI" id="CHEBI:83421"/>
        <dbReference type="ChEBI" id="CHEBI:456216"/>
        <dbReference type="EC" id="2.7.11.1"/>
    </reaction>
</comment>
<dbReference type="PROSITE" id="PS00107">
    <property type="entry name" value="PROTEIN_KINASE_ATP"/>
    <property type="match status" value="1"/>
</dbReference>
<evidence type="ECO:0000256" key="5">
    <source>
        <dbReference type="ARBA" id="ARBA00022777"/>
    </source>
</evidence>
<comment type="catalytic activity">
    <reaction evidence="7">
        <text>L-threonyl-[protein] + ATP = O-phospho-L-threonyl-[protein] + ADP + H(+)</text>
        <dbReference type="Rhea" id="RHEA:46608"/>
        <dbReference type="Rhea" id="RHEA-COMP:11060"/>
        <dbReference type="Rhea" id="RHEA-COMP:11605"/>
        <dbReference type="ChEBI" id="CHEBI:15378"/>
        <dbReference type="ChEBI" id="CHEBI:30013"/>
        <dbReference type="ChEBI" id="CHEBI:30616"/>
        <dbReference type="ChEBI" id="CHEBI:61977"/>
        <dbReference type="ChEBI" id="CHEBI:456216"/>
        <dbReference type="EC" id="2.7.11.1"/>
    </reaction>
</comment>
<dbReference type="GO" id="GO:0004674">
    <property type="term" value="F:protein serine/threonine kinase activity"/>
    <property type="evidence" value="ECO:0007669"/>
    <property type="project" value="UniProtKB-KW"/>
</dbReference>
<dbReference type="Gene3D" id="3.30.200.20">
    <property type="entry name" value="Phosphorylase Kinase, domain 1"/>
    <property type="match status" value="1"/>
</dbReference>
<dbReference type="GO" id="GO:0005524">
    <property type="term" value="F:ATP binding"/>
    <property type="evidence" value="ECO:0007669"/>
    <property type="project" value="UniProtKB-UniRule"/>
</dbReference>
<keyword evidence="6 9" id="KW-0067">ATP-binding</keyword>
<feature type="binding site" evidence="9">
    <location>
        <position position="68"/>
    </location>
    <ligand>
        <name>ATP</name>
        <dbReference type="ChEBI" id="CHEBI:30616"/>
    </ligand>
</feature>
<dbReference type="PANTHER" id="PTHR47634">
    <property type="entry name" value="PROTEIN KINASE DOMAIN-CONTAINING PROTEIN-RELATED"/>
    <property type="match status" value="1"/>
</dbReference>
<evidence type="ECO:0000256" key="9">
    <source>
        <dbReference type="PROSITE-ProRule" id="PRU10141"/>
    </source>
</evidence>
<keyword evidence="3" id="KW-0808">Transferase</keyword>
<evidence type="ECO:0000256" key="7">
    <source>
        <dbReference type="ARBA" id="ARBA00047899"/>
    </source>
</evidence>
<evidence type="ECO:0000256" key="1">
    <source>
        <dbReference type="ARBA" id="ARBA00012513"/>
    </source>
</evidence>
<dbReference type="InterPro" id="IPR017441">
    <property type="entry name" value="Protein_kinase_ATP_BS"/>
</dbReference>
<dbReference type="Gene3D" id="1.10.510.10">
    <property type="entry name" value="Transferase(Phosphotransferase) domain 1"/>
    <property type="match status" value="1"/>
</dbReference>
<evidence type="ECO:0000313" key="11">
    <source>
        <dbReference type="EMBL" id="CAA7263794.1"/>
    </source>
</evidence>
<dbReference type="EMBL" id="CACVBS010000041">
    <property type="protein sequence ID" value="CAA7263794.1"/>
    <property type="molecule type" value="Genomic_DNA"/>
</dbReference>
<accession>A0A8S0W5U7</accession>
<dbReference type="PANTHER" id="PTHR47634:SF9">
    <property type="entry name" value="PROTEIN KINASE DOMAIN-CONTAINING PROTEIN-RELATED"/>
    <property type="match status" value="1"/>
</dbReference>
<evidence type="ECO:0000256" key="6">
    <source>
        <dbReference type="ARBA" id="ARBA00022840"/>
    </source>
</evidence>
<evidence type="ECO:0000313" key="12">
    <source>
        <dbReference type="Proteomes" id="UP000467700"/>
    </source>
</evidence>
<evidence type="ECO:0000259" key="10">
    <source>
        <dbReference type="PROSITE" id="PS50011"/>
    </source>
</evidence>
<dbReference type="PROSITE" id="PS50011">
    <property type="entry name" value="PROTEIN_KINASE_DOM"/>
    <property type="match status" value="1"/>
</dbReference>
<protein>
    <recommendedName>
        <fullName evidence="1">non-specific serine/threonine protein kinase</fullName>
        <ecNumber evidence="1">2.7.11.1</ecNumber>
    </recommendedName>
</protein>
<dbReference type="Pfam" id="PF00069">
    <property type="entry name" value="Pkinase"/>
    <property type="match status" value="1"/>
</dbReference>
<feature type="domain" description="Protein kinase" evidence="10">
    <location>
        <begin position="37"/>
        <end position="356"/>
    </location>
</feature>
<keyword evidence="12" id="KW-1185">Reference proteome</keyword>
<organism evidence="11 12">
    <name type="scientific">Cyclocybe aegerita</name>
    <name type="common">Black poplar mushroom</name>
    <name type="synonym">Agrocybe aegerita</name>
    <dbReference type="NCBI Taxonomy" id="1973307"/>
    <lineage>
        <taxon>Eukaryota</taxon>
        <taxon>Fungi</taxon>
        <taxon>Dikarya</taxon>
        <taxon>Basidiomycota</taxon>
        <taxon>Agaricomycotina</taxon>
        <taxon>Agaricomycetes</taxon>
        <taxon>Agaricomycetidae</taxon>
        <taxon>Agaricales</taxon>
        <taxon>Agaricineae</taxon>
        <taxon>Bolbitiaceae</taxon>
        <taxon>Cyclocybe</taxon>
    </lineage>
</organism>
<evidence type="ECO:0000256" key="4">
    <source>
        <dbReference type="ARBA" id="ARBA00022741"/>
    </source>
</evidence>
<dbReference type="SMART" id="SM00220">
    <property type="entry name" value="S_TKc"/>
    <property type="match status" value="1"/>
</dbReference>
<dbReference type="GO" id="GO:0050684">
    <property type="term" value="P:regulation of mRNA processing"/>
    <property type="evidence" value="ECO:0007669"/>
    <property type="project" value="TreeGrafter"/>
</dbReference>
<gene>
    <name evidence="11" type="ORF">AAE3_LOCUS6026</name>
</gene>
<evidence type="ECO:0000256" key="3">
    <source>
        <dbReference type="ARBA" id="ARBA00022679"/>
    </source>
</evidence>
<dbReference type="InterPro" id="IPR011009">
    <property type="entry name" value="Kinase-like_dom_sf"/>
</dbReference>
<dbReference type="EC" id="2.7.11.1" evidence="1"/>
<dbReference type="SUPFAM" id="SSF56112">
    <property type="entry name" value="Protein kinase-like (PK-like)"/>
    <property type="match status" value="1"/>
</dbReference>
<name>A0A8S0W5U7_CYCAE</name>
<keyword evidence="2" id="KW-0723">Serine/threonine-protein kinase</keyword>
<dbReference type="GO" id="GO:0000245">
    <property type="term" value="P:spliceosomal complex assembly"/>
    <property type="evidence" value="ECO:0007669"/>
    <property type="project" value="TreeGrafter"/>
</dbReference>
<comment type="caution">
    <text evidence="11">The sequence shown here is derived from an EMBL/GenBank/DDBJ whole genome shotgun (WGS) entry which is preliminary data.</text>
</comment>
<sequence>MRAVARLAARAAAAFKKTPREPSHLRLEPQHVLNSRYEILKQIGSGQHSTVWLAEESTSPIRKKVAIKVLTDYVTSLQGIHAFELDVLKKIASNQTAAQESHLLHLYDHFFTDGDRGQHLCLVNDALGPSVLDIRASTPHGVLPVPLVQHITRQLLQGLEILHEKCKTVHTDIKFDNILFTSYAESADTNAYCAVDTVLIDFGTAMPEGTDRNRLIQPEALRSPEVLLGCTWDVKADIWNVGCIVFELLTGQRLFKPRAGASWTSEQYHMARIYSTLLDDNDRRRLVEFFRHGAKFTTFFDGDNLRVKATDCESIEVILRHYGIYTPELNEFLAAMLQIHPHDRLSARQLLLLPWLTK</sequence>
<dbReference type="Proteomes" id="UP000467700">
    <property type="component" value="Unassembled WGS sequence"/>
</dbReference>